<evidence type="ECO:0000313" key="2">
    <source>
        <dbReference type="Proteomes" id="UP001054945"/>
    </source>
</evidence>
<gene>
    <name evidence="1" type="ORF">CEXT_123701</name>
</gene>
<accession>A0AAV4UYW9</accession>
<proteinExistence type="predicted"/>
<name>A0AAV4UYW9_CAEEX</name>
<protein>
    <submittedName>
        <fullName evidence="1">Uncharacterized protein</fullName>
    </submittedName>
</protein>
<dbReference type="Proteomes" id="UP001054945">
    <property type="component" value="Unassembled WGS sequence"/>
</dbReference>
<keyword evidence="2" id="KW-1185">Reference proteome</keyword>
<evidence type="ECO:0000313" key="1">
    <source>
        <dbReference type="EMBL" id="GIY62808.1"/>
    </source>
</evidence>
<dbReference type="EMBL" id="BPLR01013668">
    <property type="protein sequence ID" value="GIY62808.1"/>
    <property type="molecule type" value="Genomic_DNA"/>
</dbReference>
<sequence length="127" mass="14886">MLTDNRIQISPVSMEHSVKDSSLPFLYSILLLLSRKVEEWEARIWHSKLRFSNCVSDNHYHLIVPKLHTIDSMDCEAIHTFLAFGEMAPVIPCDQRPHKSSVLRFFIVTGENNKEFGLNWEKIYHPY</sequence>
<reference evidence="1 2" key="1">
    <citation type="submission" date="2021-06" db="EMBL/GenBank/DDBJ databases">
        <title>Caerostris extrusa draft genome.</title>
        <authorList>
            <person name="Kono N."/>
            <person name="Arakawa K."/>
        </authorList>
    </citation>
    <scope>NUCLEOTIDE SEQUENCE [LARGE SCALE GENOMIC DNA]</scope>
</reference>
<comment type="caution">
    <text evidence="1">The sequence shown here is derived from an EMBL/GenBank/DDBJ whole genome shotgun (WGS) entry which is preliminary data.</text>
</comment>
<dbReference type="AlphaFoldDB" id="A0AAV4UYW9"/>
<organism evidence="1 2">
    <name type="scientific">Caerostris extrusa</name>
    <name type="common">Bark spider</name>
    <name type="synonym">Caerostris bankana</name>
    <dbReference type="NCBI Taxonomy" id="172846"/>
    <lineage>
        <taxon>Eukaryota</taxon>
        <taxon>Metazoa</taxon>
        <taxon>Ecdysozoa</taxon>
        <taxon>Arthropoda</taxon>
        <taxon>Chelicerata</taxon>
        <taxon>Arachnida</taxon>
        <taxon>Araneae</taxon>
        <taxon>Araneomorphae</taxon>
        <taxon>Entelegynae</taxon>
        <taxon>Araneoidea</taxon>
        <taxon>Araneidae</taxon>
        <taxon>Caerostris</taxon>
    </lineage>
</organism>